<evidence type="ECO:0000256" key="9">
    <source>
        <dbReference type="SAM" id="SignalP"/>
    </source>
</evidence>
<keyword evidence="6 13" id="KW-0378">Hydrolase</keyword>
<dbReference type="InterPro" id="IPR011013">
    <property type="entry name" value="Gal_mutarotase_sf_dom"/>
</dbReference>
<keyword evidence="7" id="KW-0106">Calcium</keyword>
<evidence type="ECO:0000259" key="10">
    <source>
        <dbReference type="Pfam" id="PF00703"/>
    </source>
</evidence>
<comment type="similarity">
    <text evidence="3">Belongs to the glycosyl hydrolase 2 family.</text>
</comment>
<gene>
    <name evidence="13" type="ORF">H9L23_12320</name>
</gene>
<comment type="cofactor">
    <cofactor evidence="2">
        <name>Ca(2+)</name>
        <dbReference type="ChEBI" id="CHEBI:29108"/>
    </cofactor>
</comment>
<feature type="chain" id="PRO_5028849094" description="beta-galactosidase" evidence="9">
    <location>
        <begin position="21"/>
        <end position="917"/>
    </location>
</feature>
<dbReference type="Gene3D" id="3.20.20.80">
    <property type="entry name" value="Glycosidases"/>
    <property type="match status" value="1"/>
</dbReference>
<dbReference type="PANTHER" id="PTHR46323:SF2">
    <property type="entry name" value="BETA-GALACTOSIDASE"/>
    <property type="match status" value="1"/>
</dbReference>
<proteinExistence type="inferred from homology"/>
<dbReference type="AlphaFoldDB" id="A0A7G9QN83"/>
<dbReference type="Proteomes" id="UP000515806">
    <property type="component" value="Chromosome"/>
</dbReference>
<dbReference type="EC" id="3.2.1.23" evidence="5"/>
<evidence type="ECO:0000313" key="13">
    <source>
        <dbReference type="EMBL" id="QNN44808.1"/>
    </source>
</evidence>
<feature type="domain" description="Glycoside hydrolase family 2 catalytic" evidence="11">
    <location>
        <begin position="296"/>
        <end position="508"/>
    </location>
</feature>
<keyword evidence="8" id="KW-0326">Glycosidase</keyword>
<accession>A0A7G9QN83</accession>
<dbReference type="PANTHER" id="PTHR46323">
    <property type="entry name" value="BETA-GALACTOSIDASE"/>
    <property type="match status" value="1"/>
</dbReference>
<dbReference type="Gene3D" id="2.60.120.260">
    <property type="entry name" value="Galactose-binding domain-like"/>
    <property type="match status" value="1"/>
</dbReference>
<evidence type="ECO:0000256" key="6">
    <source>
        <dbReference type="ARBA" id="ARBA00022801"/>
    </source>
</evidence>
<dbReference type="PRINTS" id="PR00132">
    <property type="entry name" value="GLHYDRLASE2"/>
</dbReference>
<dbReference type="Pfam" id="PF02837">
    <property type="entry name" value="Glyco_hydro_2_N"/>
    <property type="match status" value="1"/>
</dbReference>
<evidence type="ECO:0000259" key="11">
    <source>
        <dbReference type="Pfam" id="PF02836"/>
    </source>
</evidence>
<feature type="domain" description="Glycosyl hydrolases family 2 sugar binding" evidence="12">
    <location>
        <begin position="53"/>
        <end position="183"/>
    </location>
</feature>
<dbReference type="InterPro" id="IPR006102">
    <property type="entry name" value="Ig-like_GH2"/>
</dbReference>
<dbReference type="GO" id="GO:0005990">
    <property type="term" value="P:lactose catabolic process"/>
    <property type="evidence" value="ECO:0007669"/>
    <property type="project" value="TreeGrafter"/>
</dbReference>
<dbReference type="Gene3D" id="2.70.98.10">
    <property type="match status" value="1"/>
</dbReference>
<dbReference type="SUPFAM" id="SSF51445">
    <property type="entry name" value="(Trans)glycosidases"/>
    <property type="match status" value="1"/>
</dbReference>
<dbReference type="SUPFAM" id="SSF49785">
    <property type="entry name" value="Galactose-binding domain-like"/>
    <property type="match status" value="1"/>
</dbReference>
<evidence type="ECO:0000256" key="4">
    <source>
        <dbReference type="ARBA" id="ARBA00011245"/>
    </source>
</evidence>
<evidence type="ECO:0000313" key="14">
    <source>
        <dbReference type="Proteomes" id="UP000515806"/>
    </source>
</evidence>
<reference evidence="13 14" key="1">
    <citation type="submission" date="2020-08" db="EMBL/GenBank/DDBJ databases">
        <title>Genome sequence of Pedobacter roseus KACC 11594T.</title>
        <authorList>
            <person name="Hyun D.-W."/>
            <person name="Bae J.-W."/>
        </authorList>
    </citation>
    <scope>NUCLEOTIDE SEQUENCE [LARGE SCALE GENOMIC DNA]</scope>
    <source>
        <strain evidence="13 14">KACC 11594</strain>
    </source>
</reference>
<evidence type="ECO:0000256" key="3">
    <source>
        <dbReference type="ARBA" id="ARBA00007401"/>
    </source>
</evidence>
<dbReference type="InterPro" id="IPR006104">
    <property type="entry name" value="Glyco_hydro_2_N"/>
</dbReference>
<dbReference type="InterPro" id="IPR008979">
    <property type="entry name" value="Galactose-bd-like_sf"/>
</dbReference>
<keyword evidence="9" id="KW-0732">Signal</keyword>
<sequence>MIKKLFLIAVIIFLTQSIHAQETQYQYLSGTDKDHTLTWDFFINTGMKSGHWDKIQVPSNWEQQGFGTYNYYQDTKNPEETAQYRYKFNVSKNNAGKTVFIVFEAAMTEAEVKINGKLAGPIHQGGFYTFQYDITSLLNFGGDNLLEVKVSKQSTDQSINKAERKADFWLFGGIFRPVYLKILPKANIDRIAVDAKASGAFNLDVYTANAEIGSVLKARVQKLNGENVGAEISSKIISVEKAATLRGQFKDIALWNPESPNLYQVVVSLNDSKGHLIHRTKQKFSFRTAELRPQDGFYVNNKKIIFKGVNRHSEWPESGRTLSKALNIQDVKLMKEMNMNAVRMSHYPPDPSFLDACDSLGLFVINELTGWQAKYDTEIGTKLVKELVVRDVNHPSIVMWANGNEGGFNYALDSLYAKYDNQKRLVIHPWEKFNGTDTKHYPDYNYVTNATLYGREVFFPTEFMHGLHDGGHGAGLDDFWSMMMKHPYAAGGFLWSFADEGVTRLDRNGEMDIQGNSAPDGILGPHREKEGSFYTIKEIWSPVQISLKDLPVNFDGKIAVANQYHFTNLNQGSFEWRLAKLPAPGDQNKPTVTASGKLKGNNLLPGESGFLTLPLPVNWKNNDVLYLTAFDQYQQELFTWSWPVKMPAVPVVTGNIEKSKIQVAETNKVLTLNVNGITYNFDKNTGYIQDVINKKSKISISGGPALAGVKCSLKDLKHYAIGDDYVVEPVYNSEAKFKVKWIFSSGKPVKLDYEYSINGEVDFMGITFNYPKENITGMKWEGNGPYRVWKNRLKGTKFGIWDNDFNNTITGESWHYPEFKGYYANVYWVTIKNKQSPFTVYTTNKGTFFQMLKPQKAVGATNDNTHPPFPDGDLGFLDAISPIGTKFQSADKMGPQSQKNMQLNYTWNKGSLWFDFK</sequence>
<evidence type="ECO:0000256" key="2">
    <source>
        <dbReference type="ARBA" id="ARBA00001913"/>
    </source>
</evidence>
<dbReference type="SUPFAM" id="SSF49303">
    <property type="entry name" value="beta-Galactosidase/glucuronidase domain"/>
    <property type="match status" value="2"/>
</dbReference>
<dbReference type="InterPro" id="IPR006103">
    <property type="entry name" value="Glyco_hydro_2_cat"/>
</dbReference>
<dbReference type="GO" id="GO:0004565">
    <property type="term" value="F:beta-galactosidase activity"/>
    <property type="evidence" value="ECO:0007669"/>
    <property type="project" value="UniProtKB-EC"/>
</dbReference>
<name>A0A7G9QN83_9SPHI</name>
<dbReference type="Pfam" id="PF00703">
    <property type="entry name" value="Glyco_hydro_2"/>
    <property type="match status" value="1"/>
</dbReference>
<dbReference type="Pfam" id="PF02836">
    <property type="entry name" value="Glyco_hydro_2_C"/>
    <property type="match status" value="1"/>
</dbReference>
<dbReference type="EMBL" id="CP060723">
    <property type="protein sequence ID" value="QNN44808.1"/>
    <property type="molecule type" value="Genomic_DNA"/>
</dbReference>
<dbReference type="KEGG" id="proe:H9L23_12320"/>
<comment type="subunit">
    <text evidence="4">Monomer.</text>
</comment>
<dbReference type="InterPro" id="IPR050347">
    <property type="entry name" value="Bact_Beta-galactosidase"/>
</dbReference>
<keyword evidence="14" id="KW-1185">Reference proteome</keyword>
<dbReference type="GO" id="GO:0030246">
    <property type="term" value="F:carbohydrate binding"/>
    <property type="evidence" value="ECO:0007669"/>
    <property type="project" value="InterPro"/>
</dbReference>
<evidence type="ECO:0000256" key="8">
    <source>
        <dbReference type="ARBA" id="ARBA00023295"/>
    </source>
</evidence>
<feature type="domain" description="Glycoside hydrolase family 2 immunoglobulin-like beta-sandwich" evidence="10">
    <location>
        <begin position="194"/>
        <end position="287"/>
    </location>
</feature>
<dbReference type="InterPro" id="IPR006101">
    <property type="entry name" value="Glyco_hydro_2"/>
</dbReference>
<dbReference type="InterPro" id="IPR014718">
    <property type="entry name" value="GH-type_carb-bd"/>
</dbReference>
<dbReference type="InterPro" id="IPR017853">
    <property type="entry name" value="GH"/>
</dbReference>
<protein>
    <recommendedName>
        <fullName evidence="5">beta-galactosidase</fullName>
        <ecNumber evidence="5">3.2.1.23</ecNumber>
    </recommendedName>
</protein>
<evidence type="ECO:0000259" key="12">
    <source>
        <dbReference type="Pfam" id="PF02837"/>
    </source>
</evidence>
<comment type="catalytic activity">
    <reaction evidence="1">
        <text>Hydrolysis of terminal non-reducing beta-D-galactose residues in beta-D-galactosides.</text>
        <dbReference type="EC" id="3.2.1.23"/>
    </reaction>
</comment>
<dbReference type="InterPro" id="IPR013783">
    <property type="entry name" value="Ig-like_fold"/>
</dbReference>
<dbReference type="SUPFAM" id="SSF74650">
    <property type="entry name" value="Galactose mutarotase-like"/>
    <property type="match status" value="1"/>
</dbReference>
<evidence type="ECO:0000256" key="1">
    <source>
        <dbReference type="ARBA" id="ARBA00001412"/>
    </source>
</evidence>
<feature type="signal peptide" evidence="9">
    <location>
        <begin position="1"/>
        <end position="20"/>
    </location>
</feature>
<dbReference type="Gene3D" id="2.60.40.10">
    <property type="entry name" value="Immunoglobulins"/>
    <property type="match status" value="2"/>
</dbReference>
<dbReference type="GO" id="GO:0009341">
    <property type="term" value="C:beta-galactosidase complex"/>
    <property type="evidence" value="ECO:0007669"/>
    <property type="project" value="TreeGrafter"/>
</dbReference>
<evidence type="ECO:0000256" key="7">
    <source>
        <dbReference type="ARBA" id="ARBA00022837"/>
    </source>
</evidence>
<evidence type="ECO:0000256" key="5">
    <source>
        <dbReference type="ARBA" id="ARBA00012756"/>
    </source>
</evidence>
<dbReference type="InterPro" id="IPR036156">
    <property type="entry name" value="Beta-gal/glucu_dom_sf"/>
</dbReference>
<dbReference type="RefSeq" id="WP_187595237.1">
    <property type="nucleotide sequence ID" value="NZ_CP060723.1"/>
</dbReference>
<organism evidence="13 14">
    <name type="scientific">Pedobacter roseus</name>
    <dbReference type="NCBI Taxonomy" id="336820"/>
    <lineage>
        <taxon>Bacteria</taxon>
        <taxon>Pseudomonadati</taxon>
        <taxon>Bacteroidota</taxon>
        <taxon>Sphingobacteriia</taxon>
        <taxon>Sphingobacteriales</taxon>
        <taxon>Sphingobacteriaceae</taxon>
        <taxon>Pedobacter</taxon>
    </lineage>
</organism>